<evidence type="ECO:0000259" key="8">
    <source>
        <dbReference type="Pfam" id="PF01551"/>
    </source>
</evidence>
<dbReference type="Gene3D" id="3.10.450.350">
    <property type="match status" value="1"/>
</dbReference>
<keyword evidence="5" id="KW-0862">Zinc</keyword>
<keyword evidence="3" id="KW-0479">Metal-binding</keyword>
<keyword evidence="4 9" id="KW-0378">Hydrolase</keyword>
<keyword evidence="6" id="KW-0482">Metalloprotease</keyword>
<dbReference type="PANTHER" id="PTHR21666">
    <property type="entry name" value="PEPTIDASE-RELATED"/>
    <property type="match status" value="1"/>
</dbReference>
<dbReference type="Proteomes" id="UP000241247">
    <property type="component" value="Unassembled WGS sequence"/>
</dbReference>
<gene>
    <name evidence="9" type="ORF">C7449_103637</name>
</gene>
<evidence type="ECO:0000256" key="6">
    <source>
        <dbReference type="ARBA" id="ARBA00023049"/>
    </source>
</evidence>
<evidence type="ECO:0000313" key="10">
    <source>
        <dbReference type="Proteomes" id="UP000241247"/>
    </source>
</evidence>
<keyword evidence="10" id="KW-1185">Reference proteome</keyword>
<evidence type="ECO:0000256" key="7">
    <source>
        <dbReference type="SAM" id="Phobius"/>
    </source>
</evidence>
<protein>
    <submittedName>
        <fullName evidence="9">Murein DD-endopeptidase MepM/ murein hydrolase activator NlpD</fullName>
    </submittedName>
</protein>
<keyword evidence="2" id="KW-0645">Protease</keyword>
<evidence type="ECO:0000256" key="5">
    <source>
        <dbReference type="ARBA" id="ARBA00022833"/>
    </source>
</evidence>
<evidence type="ECO:0000256" key="1">
    <source>
        <dbReference type="ARBA" id="ARBA00001947"/>
    </source>
</evidence>
<evidence type="ECO:0000256" key="4">
    <source>
        <dbReference type="ARBA" id="ARBA00022801"/>
    </source>
</evidence>
<dbReference type="PANTHER" id="PTHR21666:SF288">
    <property type="entry name" value="CELL DIVISION PROTEIN YTFB"/>
    <property type="match status" value="1"/>
</dbReference>
<evidence type="ECO:0000313" key="9">
    <source>
        <dbReference type="EMBL" id="PTM96616.1"/>
    </source>
</evidence>
<dbReference type="CDD" id="cd12797">
    <property type="entry name" value="M23_peptidase"/>
    <property type="match status" value="1"/>
</dbReference>
<dbReference type="GO" id="GO:0046872">
    <property type="term" value="F:metal ion binding"/>
    <property type="evidence" value="ECO:0007669"/>
    <property type="project" value="UniProtKB-KW"/>
</dbReference>
<accession>A0A2T5BCC9</accession>
<organism evidence="9 10">
    <name type="scientific">Mycoplana dimorpha</name>
    <dbReference type="NCBI Taxonomy" id="28320"/>
    <lineage>
        <taxon>Bacteria</taxon>
        <taxon>Pseudomonadati</taxon>
        <taxon>Pseudomonadota</taxon>
        <taxon>Alphaproteobacteria</taxon>
        <taxon>Hyphomicrobiales</taxon>
        <taxon>Rhizobiaceae</taxon>
        <taxon>Mycoplana</taxon>
    </lineage>
</organism>
<sequence>MHLLAHGTARKRHGTNAIGMTTTDRNMIRTLGNEPPIPADGRRAPDRREISLRWLSGTFLTGITSSILMGVALFAALDGRQQLAIPAEAYAALSPSEQPAPADNAVKRGQRILEPNVVAKPTDKKVMEVSTMIHDGEKEVVRRKPFAHVTMALAASHPAVDDYPGFDPLAIFSDGGREAQPVSRTGTIYGSDVESEVALKSGDFPSGGSGLAFADQMSVDEVEENVRTNGSALTDGSTQIASLYYVDPQRFASGSGGLDLLQGLTARIVEENMSVSDFDAIGPDDVEYADDVIPVRRSQDIVDLMALAGYAKAQAEDLAGYLEGVLGGRQLAPGDVLRIYVMQKGKQADIVRASVYSSGRHVTTVALDDAGRFVPGAEPPPLAAVAAAFEGDKRPVMASGRDLPRVYDGIWRAALSYGMGQDMTTDLIRVLASKVDFQAQLRPTDTLEAFFSVADETGVAADDSELLYINARFGDTDTRVYRFQDPEEGSVDYYDQDGRSIRQFLLRNPVPNGRISSGYGMRRHPILGYSRMHTGTDWSAPRGTPIIAAGNGVVERAGWASGYGNQTLIRHANGYVSSYNHQSAIAKGVKPGAKVTQGQVIGYVGSTGLSTGAHLHYELMVNGSKVDPLKIRLPGGKSLEGEALARFQVERKRIDDLLGRKDDGPEVAAKR</sequence>
<evidence type="ECO:0000256" key="3">
    <source>
        <dbReference type="ARBA" id="ARBA00022723"/>
    </source>
</evidence>
<dbReference type="Gene3D" id="2.70.70.10">
    <property type="entry name" value="Glucose Permease (Domain IIA)"/>
    <property type="match status" value="1"/>
</dbReference>
<name>A0A2T5BCC9_MYCDI</name>
<keyword evidence="7" id="KW-0812">Transmembrane</keyword>
<proteinExistence type="predicted"/>
<keyword evidence="7" id="KW-1133">Transmembrane helix</keyword>
<dbReference type="EMBL" id="PZZZ01000003">
    <property type="protein sequence ID" value="PTM96616.1"/>
    <property type="molecule type" value="Genomic_DNA"/>
</dbReference>
<feature type="transmembrane region" description="Helical" evidence="7">
    <location>
        <begin position="52"/>
        <end position="77"/>
    </location>
</feature>
<dbReference type="SUPFAM" id="SSF51261">
    <property type="entry name" value="Duplicated hybrid motif"/>
    <property type="match status" value="1"/>
</dbReference>
<feature type="domain" description="M23ase beta-sheet core" evidence="8">
    <location>
        <begin position="531"/>
        <end position="628"/>
    </location>
</feature>
<dbReference type="GO" id="GO:0006508">
    <property type="term" value="P:proteolysis"/>
    <property type="evidence" value="ECO:0007669"/>
    <property type="project" value="UniProtKB-KW"/>
</dbReference>
<dbReference type="InterPro" id="IPR011055">
    <property type="entry name" value="Dup_hybrid_motif"/>
</dbReference>
<reference evidence="9 10" key="1">
    <citation type="submission" date="2018-04" db="EMBL/GenBank/DDBJ databases">
        <title>Genomic Encyclopedia of Type Strains, Phase IV (KMG-IV): sequencing the most valuable type-strain genomes for metagenomic binning, comparative biology and taxonomic classification.</title>
        <authorList>
            <person name="Goeker M."/>
        </authorList>
    </citation>
    <scope>NUCLEOTIDE SEQUENCE [LARGE SCALE GENOMIC DNA]</scope>
    <source>
        <strain evidence="9 10">DSM 7138</strain>
    </source>
</reference>
<dbReference type="InterPro" id="IPR016047">
    <property type="entry name" value="M23ase_b-sheet_dom"/>
</dbReference>
<comment type="caution">
    <text evidence="9">The sequence shown here is derived from an EMBL/GenBank/DDBJ whole genome shotgun (WGS) entry which is preliminary data.</text>
</comment>
<dbReference type="GO" id="GO:0004222">
    <property type="term" value="F:metalloendopeptidase activity"/>
    <property type="evidence" value="ECO:0007669"/>
    <property type="project" value="TreeGrafter"/>
</dbReference>
<keyword evidence="7" id="KW-0472">Membrane</keyword>
<dbReference type="InterPro" id="IPR050570">
    <property type="entry name" value="Cell_wall_metabolism_enzyme"/>
</dbReference>
<comment type="cofactor">
    <cofactor evidence="1">
        <name>Zn(2+)</name>
        <dbReference type="ChEBI" id="CHEBI:29105"/>
    </cofactor>
</comment>
<dbReference type="AlphaFoldDB" id="A0A2T5BCC9"/>
<dbReference type="Pfam" id="PF01551">
    <property type="entry name" value="Peptidase_M23"/>
    <property type="match status" value="1"/>
</dbReference>
<evidence type="ECO:0000256" key="2">
    <source>
        <dbReference type="ARBA" id="ARBA00022670"/>
    </source>
</evidence>